<evidence type="ECO:0008006" key="15">
    <source>
        <dbReference type="Google" id="ProtNLM"/>
    </source>
</evidence>
<dbReference type="InterPro" id="IPR009496">
    <property type="entry name" value="RGM_C"/>
</dbReference>
<evidence type="ECO:0000313" key="14">
    <source>
        <dbReference type="Proteomes" id="UP000694545"/>
    </source>
</evidence>
<evidence type="ECO:0000259" key="11">
    <source>
        <dbReference type="Pfam" id="PF06534"/>
    </source>
</evidence>
<dbReference type="GO" id="GO:0015026">
    <property type="term" value="F:coreceptor activity"/>
    <property type="evidence" value="ECO:0007669"/>
    <property type="project" value="TreeGrafter"/>
</dbReference>
<evidence type="ECO:0000256" key="4">
    <source>
        <dbReference type="ARBA" id="ARBA00022622"/>
    </source>
</evidence>
<comment type="subcellular location">
    <subcellularLocation>
        <location evidence="1">Cell membrane</location>
        <topology evidence="1">Lipid-anchor</topology>
        <topology evidence="1">GPI-anchor</topology>
    </subcellularLocation>
</comment>
<feature type="region of interest" description="Disordered" evidence="10">
    <location>
        <begin position="351"/>
        <end position="378"/>
    </location>
</feature>
<evidence type="ECO:0000256" key="9">
    <source>
        <dbReference type="ARBA" id="ARBA00023288"/>
    </source>
</evidence>
<dbReference type="GO" id="GO:0098552">
    <property type="term" value="C:side of membrane"/>
    <property type="evidence" value="ECO:0007669"/>
    <property type="project" value="UniProtKB-KW"/>
</dbReference>
<evidence type="ECO:0000256" key="6">
    <source>
        <dbReference type="ARBA" id="ARBA00022813"/>
    </source>
</evidence>
<evidence type="ECO:0000256" key="1">
    <source>
        <dbReference type="ARBA" id="ARBA00004609"/>
    </source>
</evidence>
<evidence type="ECO:0000256" key="2">
    <source>
        <dbReference type="ARBA" id="ARBA00005321"/>
    </source>
</evidence>
<dbReference type="Pfam" id="PF06535">
    <property type="entry name" value="RGM_N"/>
    <property type="match status" value="1"/>
</dbReference>
<evidence type="ECO:0000256" key="10">
    <source>
        <dbReference type="SAM" id="MobiDB-lite"/>
    </source>
</evidence>
<proteinExistence type="inferred from homology"/>
<evidence type="ECO:0000256" key="8">
    <source>
        <dbReference type="ARBA" id="ARBA00023180"/>
    </source>
</evidence>
<keyword evidence="9" id="KW-0449">Lipoprotein</keyword>
<dbReference type="InterPro" id="IPR040287">
    <property type="entry name" value="RGM"/>
</dbReference>
<keyword evidence="8" id="KW-0325">Glycoprotein</keyword>
<evidence type="ECO:0000256" key="7">
    <source>
        <dbReference type="ARBA" id="ARBA00023136"/>
    </source>
</evidence>
<dbReference type="Proteomes" id="UP000694545">
    <property type="component" value="Unplaced"/>
</dbReference>
<dbReference type="Gene3D" id="3.40.1000.10">
    <property type="entry name" value="Mog1/PsbP, alpha/beta/alpha sandwich"/>
    <property type="match status" value="1"/>
</dbReference>
<keyword evidence="3" id="KW-1003">Cell membrane</keyword>
<keyword evidence="4" id="KW-0336">GPI-anchor</keyword>
<dbReference type="PANTHER" id="PTHR31428">
    <property type="entry name" value="RGM DOMAIN FAMILY MEMBER DRAG-1"/>
    <property type="match status" value="1"/>
</dbReference>
<reference evidence="13" key="1">
    <citation type="submission" date="2025-08" db="UniProtKB">
        <authorList>
            <consortium name="Ensembl"/>
        </authorList>
    </citation>
    <scope>IDENTIFICATION</scope>
</reference>
<feature type="domain" description="Repulsive guidance molecule C-terminal" evidence="11">
    <location>
        <begin position="152"/>
        <end position="330"/>
    </location>
</feature>
<dbReference type="GO" id="GO:0005886">
    <property type="term" value="C:plasma membrane"/>
    <property type="evidence" value="ECO:0007669"/>
    <property type="project" value="UniProtKB-SubCell"/>
</dbReference>
<evidence type="ECO:0000256" key="5">
    <source>
        <dbReference type="ARBA" id="ARBA00022729"/>
    </source>
</evidence>
<feature type="domain" description="Repulsive guidance molecule N-terminal" evidence="12">
    <location>
        <begin position="45"/>
        <end position="112"/>
    </location>
</feature>
<comment type="similarity">
    <text evidence="2">Belongs to the repulsive guidance molecule (RGM) family.</text>
</comment>
<keyword evidence="5" id="KW-0732">Signal</keyword>
<keyword evidence="6" id="KW-0068">Autocatalytic cleavage</keyword>
<reference evidence="13" key="2">
    <citation type="submission" date="2025-09" db="UniProtKB">
        <authorList>
            <consortium name="Ensembl"/>
        </authorList>
    </citation>
    <scope>IDENTIFICATION</scope>
</reference>
<organism evidence="13 14">
    <name type="scientific">Varanus komodoensis</name>
    <name type="common">Komodo dragon</name>
    <dbReference type="NCBI Taxonomy" id="61221"/>
    <lineage>
        <taxon>Eukaryota</taxon>
        <taxon>Metazoa</taxon>
        <taxon>Chordata</taxon>
        <taxon>Craniata</taxon>
        <taxon>Vertebrata</taxon>
        <taxon>Euteleostomi</taxon>
        <taxon>Lepidosauria</taxon>
        <taxon>Squamata</taxon>
        <taxon>Bifurcata</taxon>
        <taxon>Unidentata</taxon>
        <taxon>Episquamata</taxon>
        <taxon>Toxicofera</taxon>
        <taxon>Anguimorpha</taxon>
        <taxon>Paleoanguimorpha</taxon>
        <taxon>Varanoidea</taxon>
        <taxon>Varanidae</taxon>
        <taxon>Varanus</taxon>
    </lineage>
</organism>
<keyword evidence="14" id="KW-1185">Reference proteome</keyword>
<dbReference type="InterPro" id="IPR010536">
    <property type="entry name" value="RGM_N"/>
</dbReference>
<sequence length="421" mass="44487">CRLPALELQVEQGQCQGAAEGAAMADAPPPLPAASRGSSAVRPHCKILRCNAAFLAATENLDDPHGNAAYCDALRSYSSCTRRTARTCRGNLAYHSAVYGIEDLMIQSNCSKVGPTSPPRPPVPAPDQEGLAALDLCDYEKNFARKFGRPPQYRYCATFGDCHVRTFHDEFHTCHADGSWPLIDNNFLFVQATSQPVVRGSRATATSKLTIIFKGAPECTEERVYQAEAGDLPAAFVDGSVTGGERPGGSGLLIRERQARQQVEIRAAHIGATIAVRQVGRHLSFAIRAAAEVASAFPDEQDLQLCVWGCPPSRRLSRSAPRPGPGNLTAARASSASPDAWLWAPSEAGLAAPGGASEQSQGFKGGAPRKASSVSPSLARGACDSAKRALAAGAPGRLPTCLSCRPLFLELNQLPSAGRSD</sequence>
<dbReference type="PANTHER" id="PTHR31428:SF3">
    <property type="entry name" value="HEMOJUVELIN"/>
    <property type="match status" value="1"/>
</dbReference>
<dbReference type="GO" id="GO:0030509">
    <property type="term" value="P:BMP signaling pathway"/>
    <property type="evidence" value="ECO:0007669"/>
    <property type="project" value="TreeGrafter"/>
</dbReference>
<dbReference type="AlphaFoldDB" id="A0A8D2JBV6"/>
<protein>
    <recommendedName>
        <fullName evidence="15">RGMC protein</fullName>
    </recommendedName>
</protein>
<evidence type="ECO:0000313" key="13">
    <source>
        <dbReference type="Ensembl" id="ENSVKKP00000009361.1"/>
    </source>
</evidence>
<name>A0A8D2JBV6_VARKO</name>
<keyword evidence="7" id="KW-0472">Membrane</keyword>
<dbReference type="Ensembl" id="ENSVKKT00000009596.1">
    <property type="protein sequence ID" value="ENSVKKP00000009361.1"/>
    <property type="gene ID" value="ENSVKKG00000006620.1"/>
</dbReference>
<dbReference type="Pfam" id="PF06534">
    <property type="entry name" value="RGM_C"/>
    <property type="match status" value="1"/>
</dbReference>
<evidence type="ECO:0000259" key="12">
    <source>
        <dbReference type="Pfam" id="PF06535"/>
    </source>
</evidence>
<evidence type="ECO:0000256" key="3">
    <source>
        <dbReference type="ARBA" id="ARBA00022475"/>
    </source>
</evidence>
<dbReference type="OMA" id="NDYLYVQ"/>
<accession>A0A8D2JBV6</accession>